<keyword evidence="2" id="KW-0963">Cytoplasm</keyword>
<dbReference type="GO" id="GO:0000932">
    <property type="term" value="C:P-body"/>
    <property type="evidence" value="ECO:0007669"/>
    <property type="project" value="UniProtKB-SubCell"/>
</dbReference>
<protein>
    <submittedName>
        <fullName evidence="4">Uncharacterized protein</fullName>
    </submittedName>
</protein>
<dbReference type="InterPro" id="IPR039900">
    <property type="entry name" value="Pat1-like"/>
</dbReference>
<dbReference type="Proteomes" id="UP000053660">
    <property type="component" value="Unassembled WGS sequence"/>
</dbReference>
<gene>
    <name evidence="4" type="ORF">OESDEN_06264</name>
</gene>
<dbReference type="EMBL" id="KN550584">
    <property type="protein sequence ID" value="KHJ93820.1"/>
    <property type="molecule type" value="Genomic_DNA"/>
</dbReference>
<keyword evidence="5" id="KW-1185">Reference proteome</keyword>
<proteinExistence type="predicted"/>
<evidence type="ECO:0000313" key="5">
    <source>
        <dbReference type="Proteomes" id="UP000053660"/>
    </source>
</evidence>
<dbReference type="OrthoDB" id="74835at2759"/>
<evidence type="ECO:0000256" key="1">
    <source>
        <dbReference type="ARBA" id="ARBA00004201"/>
    </source>
</evidence>
<evidence type="ECO:0000256" key="2">
    <source>
        <dbReference type="ARBA" id="ARBA00022490"/>
    </source>
</evidence>
<sequence>MPHGSTLEDLERQHLRTVPPLTTCPPVSSVKPIAVNATDLERRLIEESAASSVLKSPMPPCMTQEASFHTLPSPQSQAPSRITPNVPLNIGTVPPPLPLPPFLPPLHPMMLPLVPVWLEHLAGRSPCLPRGCPPVPPLLRVVFDTVKDPILVMEMLRAAPAPPPPFPFPSQGFDRRTPWQRKAPGMPSGRTIEDLAFDQFAGYMSCKEREWLVKIQILQCQGTGVPYEDDYYYTMWREKQIALGWKPKQVGGTHESNAEKGTKDHEQRRRRINGSRYEISKEPKEIVPLNVKFAGSLGLPSKSSTNNPRHLITVEHSIENPDEDTTQHAGKQRKLRTLLLRLESALTLLIECQDRRMKLRTSGQNSETLMSEISSRVDTVFRELLTEDLVKILQLGKGRSVVSRTISVGCPKDIIRTVMALFSVMSSCPKKCLDDVYHVVEMAGTVTTPARLGCADVI</sequence>
<dbReference type="AlphaFoldDB" id="A0A0B1TEK4"/>
<organism evidence="4 5">
    <name type="scientific">Oesophagostomum dentatum</name>
    <name type="common">Nodular worm</name>
    <dbReference type="NCBI Taxonomy" id="61180"/>
    <lineage>
        <taxon>Eukaryota</taxon>
        <taxon>Metazoa</taxon>
        <taxon>Ecdysozoa</taxon>
        <taxon>Nematoda</taxon>
        <taxon>Chromadorea</taxon>
        <taxon>Rhabditida</taxon>
        <taxon>Rhabditina</taxon>
        <taxon>Rhabditomorpha</taxon>
        <taxon>Strongyloidea</taxon>
        <taxon>Strongylidae</taxon>
        <taxon>Oesophagostomum</taxon>
    </lineage>
</organism>
<comment type="subcellular location">
    <subcellularLocation>
        <location evidence="1">Cytoplasm</location>
        <location evidence="1">P-body</location>
    </subcellularLocation>
</comment>
<dbReference type="GO" id="GO:0003723">
    <property type="term" value="F:RNA binding"/>
    <property type="evidence" value="ECO:0007669"/>
    <property type="project" value="TreeGrafter"/>
</dbReference>
<feature type="region of interest" description="Disordered" evidence="3">
    <location>
        <begin position="1"/>
        <end position="23"/>
    </location>
</feature>
<evidence type="ECO:0000256" key="3">
    <source>
        <dbReference type="SAM" id="MobiDB-lite"/>
    </source>
</evidence>
<evidence type="ECO:0000313" key="4">
    <source>
        <dbReference type="EMBL" id="KHJ93820.1"/>
    </source>
</evidence>
<accession>A0A0B1TEK4</accession>
<feature type="region of interest" description="Disordered" evidence="3">
    <location>
        <begin position="248"/>
        <end position="277"/>
    </location>
</feature>
<dbReference type="GO" id="GO:0033962">
    <property type="term" value="P:P-body assembly"/>
    <property type="evidence" value="ECO:0007669"/>
    <property type="project" value="TreeGrafter"/>
</dbReference>
<dbReference type="GO" id="GO:0000290">
    <property type="term" value="P:deadenylation-dependent decapping of nuclear-transcribed mRNA"/>
    <property type="evidence" value="ECO:0007669"/>
    <property type="project" value="InterPro"/>
</dbReference>
<dbReference type="PANTHER" id="PTHR21551:SF0">
    <property type="entry name" value="PROTEIN ASSOCIATED WITH TOPO II RELATED-1, ISOFORM A"/>
    <property type="match status" value="1"/>
</dbReference>
<feature type="compositionally biased region" description="Basic and acidic residues" evidence="3">
    <location>
        <begin position="256"/>
        <end position="267"/>
    </location>
</feature>
<reference evidence="4 5" key="1">
    <citation type="submission" date="2014-03" db="EMBL/GenBank/DDBJ databases">
        <title>Draft genome of the hookworm Oesophagostomum dentatum.</title>
        <authorList>
            <person name="Mitreva M."/>
        </authorList>
    </citation>
    <scope>NUCLEOTIDE SEQUENCE [LARGE SCALE GENOMIC DNA]</scope>
    <source>
        <strain evidence="4 5">OD-Hann</strain>
    </source>
</reference>
<name>A0A0B1TEK4_OESDE</name>
<dbReference type="PANTHER" id="PTHR21551">
    <property type="entry name" value="TOPOISOMERASE II-ASSOCIATED PROTEIN PAT1"/>
    <property type="match status" value="1"/>
</dbReference>